<gene>
    <name evidence="1" type="ORF">BO79DRAFT_209826</name>
</gene>
<keyword evidence="2" id="KW-1185">Reference proteome</keyword>
<protein>
    <submittedName>
        <fullName evidence="1">Uncharacterized protein</fullName>
    </submittedName>
</protein>
<name>A0ACD1ICH0_9EURO</name>
<organism evidence="1 2">
    <name type="scientific">Aspergillus costaricaensis CBS 115574</name>
    <dbReference type="NCBI Taxonomy" id="1448317"/>
    <lineage>
        <taxon>Eukaryota</taxon>
        <taxon>Fungi</taxon>
        <taxon>Dikarya</taxon>
        <taxon>Ascomycota</taxon>
        <taxon>Pezizomycotina</taxon>
        <taxon>Eurotiomycetes</taxon>
        <taxon>Eurotiomycetidae</taxon>
        <taxon>Eurotiales</taxon>
        <taxon>Aspergillaceae</taxon>
        <taxon>Aspergillus</taxon>
        <taxon>Aspergillus subgen. Circumdati</taxon>
    </lineage>
</organism>
<dbReference type="EMBL" id="KZ824555">
    <property type="protein sequence ID" value="RAK87433.1"/>
    <property type="molecule type" value="Genomic_DNA"/>
</dbReference>
<sequence length="61" mass="6645">MTMSRAISLESCPDISRNLSGANGARFTPGVLGSPPATERNPPRWRRPGLIGMQSFWSGRD</sequence>
<dbReference type="Proteomes" id="UP000249748">
    <property type="component" value="Unassembled WGS sequence"/>
</dbReference>
<evidence type="ECO:0000313" key="2">
    <source>
        <dbReference type="Proteomes" id="UP000249748"/>
    </source>
</evidence>
<reference evidence="1" key="1">
    <citation type="submission" date="2018-02" db="EMBL/GenBank/DDBJ databases">
        <title>The genomes of Aspergillus section Nigri reveals drivers in fungal speciation.</title>
        <authorList>
            <consortium name="DOE Joint Genome Institute"/>
            <person name="Vesth T.C."/>
            <person name="Nybo J."/>
            <person name="Theobald S."/>
            <person name="Brandl J."/>
            <person name="Frisvad J.C."/>
            <person name="Nielsen K.F."/>
            <person name="Lyhne E.K."/>
            <person name="Kogle M.E."/>
            <person name="Kuo A."/>
            <person name="Riley R."/>
            <person name="Clum A."/>
            <person name="Nolan M."/>
            <person name="Lipzen A."/>
            <person name="Salamov A."/>
            <person name="Henrissat B."/>
            <person name="Wiebenga A."/>
            <person name="De vries R.P."/>
            <person name="Grigoriev I.V."/>
            <person name="Mortensen U.H."/>
            <person name="Andersen M.R."/>
            <person name="Baker S.E."/>
        </authorList>
    </citation>
    <scope>NUCLEOTIDE SEQUENCE</scope>
    <source>
        <strain evidence="1">CBS 115574</strain>
    </source>
</reference>
<accession>A0ACD1ICH0</accession>
<evidence type="ECO:0000313" key="1">
    <source>
        <dbReference type="EMBL" id="RAK87433.1"/>
    </source>
</evidence>
<proteinExistence type="predicted"/>